<keyword evidence="2" id="KW-1185">Reference proteome</keyword>
<protein>
    <submittedName>
        <fullName evidence="1">Uncharacterized protein</fullName>
    </submittedName>
</protein>
<comment type="caution">
    <text evidence="1">The sequence shown here is derived from an EMBL/GenBank/DDBJ whole genome shotgun (WGS) entry which is preliminary data.</text>
</comment>
<evidence type="ECO:0000313" key="2">
    <source>
        <dbReference type="Proteomes" id="UP001380953"/>
    </source>
</evidence>
<dbReference type="EMBL" id="JBBKAR010000056">
    <property type="protein sequence ID" value="MEJ8306535.1"/>
    <property type="molecule type" value="Genomic_DNA"/>
</dbReference>
<gene>
    <name evidence="1" type="ORF">WKI47_21720</name>
</gene>
<reference evidence="1" key="1">
    <citation type="submission" date="2024-03" db="EMBL/GenBank/DDBJ databases">
        <title>Whole genome sequecning of epiphytes from Marcgravia umbellata leaves.</title>
        <authorList>
            <person name="Kumar G."/>
            <person name="Savka M.A."/>
        </authorList>
    </citation>
    <scope>NUCLEOTIDE SEQUENCE</scope>
    <source>
        <strain evidence="1">RIT_BL5</strain>
    </source>
</reference>
<accession>A0ACC6PI31</accession>
<sequence length="591" mass="65296">MPRITDSAMENELRDLDDESPDYAAMRRRIVLEADKRRSGWKESAPGAKRSFRPIRTWSTAAGLLACAAAVGVFLLNPDLLPEPASTPATNSSETLNAYESPAGQALEASAELDGIKLTVNNVIQGHLEDGDALEKRKDRLVLQMNLSGLAGSDADYAGFASTRLTNLDNGQTQELKGAGFDLRSGAADAQDAQVLDGDWPAEGESARYRLETSDLYKIKRQNVPLEGEIREGTEYPIASLDGASLLLLDSQWDADTEQLTLNYELRGSDLENETNYPISVSKEARTQLLLNNGATSIQPFLEGKNGNIVSRTYTLYGMSEQERQSLTMTYSYAENVEKVEGVWRVDFNLDGEAAQERAVSVKPENAAEIETVIGWRLGQASVGAYGVYLPIDRQPQDRVLHDGLVLYYEKSTLLADGYEFAQGAHINQQASREPEAAQGQEALMFELLSEQMRDLTTGPLAIRLQDARIVREAPEGFRTVLADPQQQERDIQAKLPDGSLVHYRYSRQGGDLRVVTETNNRVHLLDTVVLSVNGVEFSPDPDASYEDYRSEGDYRVDVYHNVPQGAEPSIGLDFYSQVDSSLDTKIVLRK</sequence>
<dbReference type="Proteomes" id="UP001380953">
    <property type="component" value="Unassembled WGS sequence"/>
</dbReference>
<name>A0ACC6PI31_9BACL</name>
<proteinExistence type="predicted"/>
<evidence type="ECO:0000313" key="1">
    <source>
        <dbReference type="EMBL" id="MEJ8306535.1"/>
    </source>
</evidence>
<organism evidence="1 2">
    <name type="scientific">Saccharibacillus sacchari</name>
    <dbReference type="NCBI Taxonomy" id="456493"/>
    <lineage>
        <taxon>Bacteria</taxon>
        <taxon>Bacillati</taxon>
        <taxon>Bacillota</taxon>
        <taxon>Bacilli</taxon>
        <taxon>Bacillales</taxon>
        <taxon>Paenibacillaceae</taxon>
        <taxon>Saccharibacillus</taxon>
    </lineage>
</organism>